<dbReference type="InterPro" id="IPR031424">
    <property type="entry name" value="QVR-like"/>
</dbReference>
<feature type="signal peptide" evidence="3">
    <location>
        <begin position="1"/>
        <end position="26"/>
    </location>
</feature>
<evidence type="ECO:0000256" key="3">
    <source>
        <dbReference type="SAM" id="SignalP"/>
    </source>
</evidence>
<keyword evidence="1 3" id="KW-0732">Signal</keyword>
<sequence>MKRTHLWVSLWVFICSGNTLLSRAETQHCYVCKSRGDRGDCKDPFNTDTGKSNIQPCFTGWCIKTTDTDENFPSTERTCMPNPPDDNIGRCTTATVGQVDFPKKVYTCYCKGNLCNASPRTTQFSSTSHLLSLFLSAVLLFLVR</sequence>
<organism evidence="4 5">
    <name type="scientific">Ramazzottius varieornatus</name>
    <name type="common">Water bear</name>
    <name type="synonym">Tardigrade</name>
    <dbReference type="NCBI Taxonomy" id="947166"/>
    <lineage>
        <taxon>Eukaryota</taxon>
        <taxon>Metazoa</taxon>
        <taxon>Ecdysozoa</taxon>
        <taxon>Tardigrada</taxon>
        <taxon>Eutardigrada</taxon>
        <taxon>Parachela</taxon>
        <taxon>Hypsibioidea</taxon>
        <taxon>Ramazzottiidae</taxon>
        <taxon>Ramazzottius</taxon>
    </lineage>
</organism>
<dbReference type="PANTHER" id="PTHR33562">
    <property type="entry name" value="ATILLA, ISOFORM B-RELATED-RELATED"/>
    <property type="match status" value="1"/>
</dbReference>
<dbReference type="InterPro" id="IPR050975">
    <property type="entry name" value="Sleep_regulator"/>
</dbReference>
<proteinExistence type="predicted"/>
<keyword evidence="2" id="KW-0325">Glycoprotein</keyword>
<dbReference type="Proteomes" id="UP000186922">
    <property type="component" value="Unassembled WGS sequence"/>
</dbReference>
<evidence type="ECO:0000313" key="4">
    <source>
        <dbReference type="EMBL" id="GAU98164.1"/>
    </source>
</evidence>
<protein>
    <recommendedName>
        <fullName evidence="6">Protein sleepless</fullName>
    </recommendedName>
</protein>
<comment type="caution">
    <text evidence="4">The sequence shown here is derived from an EMBL/GenBank/DDBJ whole genome shotgun (WGS) entry which is preliminary data.</text>
</comment>
<feature type="chain" id="PRO_5021266803" description="Protein sleepless" evidence="3">
    <location>
        <begin position="27"/>
        <end position="144"/>
    </location>
</feature>
<dbReference type="OrthoDB" id="9988013at2759"/>
<evidence type="ECO:0000256" key="2">
    <source>
        <dbReference type="ARBA" id="ARBA00023180"/>
    </source>
</evidence>
<dbReference type="EMBL" id="BDGG01000004">
    <property type="protein sequence ID" value="GAU98164.1"/>
    <property type="molecule type" value="Genomic_DNA"/>
</dbReference>
<dbReference type="PANTHER" id="PTHR33562:SF22">
    <property type="entry name" value="PROTEIN QUIVER"/>
    <property type="match status" value="1"/>
</dbReference>
<dbReference type="AlphaFoldDB" id="A0A1D1V940"/>
<evidence type="ECO:0000256" key="1">
    <source>
        <dbReference type="ARBA" id="ARBA00022729"/>
    </source>
</evidence>
<evidence type="ECO:0008006" key="6">
    <source>
        <dbReference type="Google" id="ProtNLM"/>
    </source>
</evidence>
<evidence type="ECO:0000313" key="5">
    <source>
        <dbReference type="Proteomes" id="UP000186922"/>
    </source>
</evidence>
<dbReference type="GO" id="GO:0030431">
    <property type="term" value="P:sleep"/>
    <property type="evidence" value="ECO:0007669"/>
    <property type="project" value="InterPro"/>
</dbReference>
<dbReference type="CDD" id="cd23589">
    <property type="entry name" value="TFP_LU_ECD_Rtv"/>
    <property type="match status" value="1"/>
</dbReference>
<accession>A0A1D1V940</accession>
<name>A0A1D1V940_RAMVA</name>
<keyword evidence="5" id="KW-1185">Reference proteome</keyword>
<dbReference type="GO" id="GO:0032222">
    <property type="term" value="P:regulation of synaptic transmission, cholinergic"/>
    <property type="evidence" value="ECO:0007669"/>
    <property type="project" value="InterPro"/>
</dbReference>
<gene>
    <name evidence="4" type="primary">RvY_09344-1</name>
    <name evidence="4" type="synonym">RvY_09344.1</name>
    <name evidence="4" type="ORF">RvY_09344</name>
</gene>
<reference evidence="4 5" key="1">
    <citation type="journal article" date="2016" name="Nat. Commun.">
        <title>Extremotolerant tardigrade genome and improved radiotolerance of human cultured cells by tardigrade-unique protein.</title>
        <authorList>
            <person name="Hashimoto T."/>
            <person name="Horikawa D.D."/>
            <person name="Saito Y."/>
            <person name="Kuwahara H."/>
            <person name="Kozuka-Hata H."/>
            <person name="Shin-I T."/>
            <person name="Minakuchi Y."/>
            <person name="Ohishi K."/>
            <person name="Motoyama A."/>
            <person name="Aizu T."/>
            <person name="Enomoto A."/>
            <person name="Kondo K."/>
            <person name="Tanaka S."/>
            <person name="Hara Y."/>
            <person name="Koshikawa S."/>
            <person name="Sagara H."/>
            <person name="Miura T."/>
            <person name="Yokobori S."/>
            <person name="Miyagawa K."/>
            <person name="Suzuki Y."/>
            <person name="Kubo T."/>
            <person name="Oyama M."/>
            <person name="Kohara Y."/>
            <person name="Fujiyama A."/>
            <person name="Arakawa K."/>
            <person name="Katayama T."/>
            <person name="Toyoda A."/>
            <person name="Kunieda T."/>
        </authorList>
    </citation>
    <scope>NUCLEOTIDE SEQUENCE [LARGE SCALE GENOMIC DNA]</scope>
    <source>
        <strain evidence="4 5">YOKOZUNA-1</strain>
    </source>
</reference>
<dbReference type="Pfam" id="PF17064">
    <property type="entry name" value="QVR"/>
    <property type="match status" value="1"/>
</dbReference>